<comment type="caution">
    <text evidence="1">The sequence shown here is derived from an EMBL/GenBank/DDBJ whole genome shotgun (WGS) entry which is preliminary data.</text>
</comment>
<sequence length="281" mass="32370">MHIAWLNMEEDKIFGRNDKQVAGKWWWTESNKRHNSTLHVSENIAAYRAFEKLDSLVTRPEIEDMLDRFRNCDETDQSIVVKQTKIVTSIGKRYIYKRVYAGTGESQTLMSCICASGSWIYPLIIFNVVRWNDALKTNCLPDAQVKLSPKGWINSELFLERFQFFTVAILLCSSWIEMPHTSILSLDDYMRHHPANPNRTYFHEILNPAFISRFSLNNIQKAFKKAEICPFNRNVIAKEAAAPSALTAALLAAPEANEARVSGRKKRDPRAKCLNEIERIE</sequence>
<keyword evidence="2" id="KW-1185">Reference proteome</keyword>
<reference evidence="1 2" key="1">
    <citation type="journal article" date="2021" name="BMC Biol.">
        <title>Horizontally acquired antibacterial genes associated with adaptive radiation of ladybird beetles.</title>
        <authorList>
            <person name="Li H.S."/>
            <person name="Tang X.F."/>
            <person name="Huang Y.H."/>
            <person name="Xu Z.Y."/>
            <person name="Chen M.L."/>
            <person name="Du X.Y."/>
            <person name="Qiu B.Y."/>
            <person name="Chen P.T."/>
            <person name="Zhang W."/>
            <person name="Slipinski A."/>
            <person name="Escalona H.E."/>
            <person name="Waterhouse R.M."/>
            <person name="Zwick A."/>
            <person name="Pang H."/>
        </authorList>
    </citation>
    <scope>NUCLEOTIDE SEQUENCE [LARGE SCALE GENOMIC DNA]</scope>
    <source>
        <strain evidence="1">SYSU2018</strain>
    </source>
</reference>
<protein>
    <recommendedName>
        <fullName evidence="3">DDE-1 domain-containing protein</fullName>
    </recommendedName>
</protein>
<name>A0ABD2P4U3_9CUCU</name>
<organism evidence="1 2">
    <name type="scientific">Cryptolaemus montrouzieri</name>
    <dbReference type="NCBI Taxonomy" id="559131"/>
    <lineage>
        <taxon>Eukaryota</taxon>
        <taxon>Metazoa</taxon>
        <taxon>Ecdysozoa</taxon>
        <taxon>Arthropoda</taxon>
        <taxon>Hexapoda</taxon>
        <taxon>Insecta</taxon>
        <taxon>Pterygota</taxon>
        <taxon>Neoptera</taxon>
        <taxon>Endopterygota</taxon>
        <taxon>Coleoptera</taxon>
        <taxon>Polyphaga</taxon>
        <taxon>Cucujiformia</taxon>
        <taxon>Coccinelloidea</taxon>
        <taxon>Coccinellidae</taxon>
        <taxon>Scymninae</taxon>
        <taxon>Scymnini</taxon>
        <taxon>Cryptolaemus</taxon>
    </lineage>
</organism>
<dbReference type="Proteomes" id="UP001516400">
    <property type="component" value="Unassembled WGS sequence"/>
</dbReference>
<evidence type="ECO:0008006" key="3">
    <source>
        <dbReference type="Google" id="ProtNLM"/>
    </source>
</evidence>
<dbReference type="EMBL" id="JABFTP020000185">
    <property type="protein sequence ID" value="KAL3285605.1"/>
    <property type="molecule type" value="Genomic_DNA"/>
</dbReference>
<evidence type="ECO:0000313" key="1">
    <source>
        <dbReference type="EMBL" id="KAL3285605.1"/>
    </source>
</evidence>
<dbReference type="AlphaFoldDB" id="A0ABD2P4U3"/>
<evidence type="ECO:0000313" key="2">
    <source>
        <dbReference type="Proteomes" id="UP001516400"/>
    </source>
</evidence>
<gene>
    <name evidence="1" type="ORF">HHI36_000134</name>
</gene>
<proteinExistence type="predicted"/>
<accession>A0ABD2P4U3</accession>